<protein>
    <recommendedName>
        <fullName evidence="6">Thioesterase family protein</fullName>
    </recommendedName>
</protein>
<sequence>MAPAQDSKELLPFAAATQIRQLESHVYAGDFSSEFCIGSVPNGGYVATHFLKVARLHLSPRRQHNALTAHWEFLSRSSAGPAVFVVEDVKLGRQTSVLHIKLFQGGSSSSSALATPAAARGRGQPVAAAYVTQSNFASEEGLSLPTGHELHPPVPKVDLEKLGREEEEEEEGGQGGGVEGDENWTRVVLPDSAFKMIRNFKNCMYYAPRRGHPRRSIVDLWLRLPGGERFTQDSLGYVVDAWPTIVESYRPPAPAPGGGGTGGGGEDTPAPFPYDEVFWYPTVVMNLEVKKALPEEGEEWLFMRVLTRQIKNGRLDLEVLVYDRMDELVAVSSHVNLVLGVARNVAGRGKSSL</sequence>
<dbReference type="InterPro" id="IPR042171">
    <property type="entry name" value="Acyl-CoA_hotdog"/>
</dbReference>
<dbReference type="PANTHER" id="PTHR38110:SF1">
    <property type="entry name" value="THIOESTERASE DOMAIN-CONTAINING PROTEIN"/>
    <property type="match status" value="1"/>
</dbReference>
<dbReference type="Pfam" id="PF20789">
    <property type="entry name" value="4HBT_3C"/>
    <property type="match status" value="1"/>
</dbReference>
<name>A0AAD5RWH8_9PEZI</name>
<reference evidence="4" key="1">
    <citation type="submission" date="2022-07" db="EMBL/GenBank/DDBJ databases">
        <title>Draft genome sequence of Zalerion maritima ATCC 34329, a (micro)plastics degrading marine fungus.</title>
        <authorList>
            <person name="Paco A."/>
            <person name="Goncalves M.F.M."/>
            <person name="Rocha-Santos T.A.P."/>
            <person name="Alves A."/>
        </authorList>
    </citation>
    <scope>NUCLEOTIDE SEQUENCE</scope>
    <source>
        <strain evidence="4">ATCC 34329</strain>
    </source>
</reference>
<dbReference type="SUPFAM" id="SSF54637">
    <property type="entry name" value="Thioesterase/thiol ester dehydrase-isomerase"/>
    <property type="match status" value="1"/>
</dbReference>
<evidence type="ECO:0000259" key="3">
    <source>
        <dbReference type="Pfam" id="PF20789"/>
    </source>
</evidence>
<feature type="domain" description="Acyl-CoA thioesterase-like N-terminal HotDog" evidence="2">
    <location>
        <begin position="33"/>
        <end position="115"/>
    </location>
</feature>
<evidence type="ECO:0000313" key="5">
    <source>
        <dbReference type="Proteomes" id="UP001201980"/>
    </source>
</evidence>
<dbReference type="Proteomes" id="UP001201980">
    <property type="component" value="Unassembled WGS sequence"/>
</dbReference>
<keyword evidence="5" id="KW-1185">Reference proteome</keyword>
<dbReference type="PANTHER" id="PTHR38110">
    <property type="entry name" value="CHROMOSOME 23, WHOLE GENOME SHOTGUN SEQUENCE"/>
    <property type="match status" value="1"/>
</dbReference>
<dbReference type="Pfam" id="PF13622">
    <property type="entry name" value="4HBT_3"/>
    <property type="match status" value="1"/>
</dbReference>
<dbReference type="InterPro" id="IPR049449">
    <property type="entry name" value="TesB_ACOT8-like_N"/>
</dbReference>
<evidence type="ECO:0000313" key="4">
    <source>
        <dbReference type="EMBL" id="KAJ2905701.1"/>
    </source>
</evidence>
<evidence type="ECO:0008006" key="6">
    <source>
        <dbReference type="Google" id="ProtNLM"/>
    </source>
</evidence>
<feature type="domain" description="Acyl-CoA thioesterase-like C-terminal" evidence="3">
    <location>
        <begin position="195"/>
        <end position="338"/>
    </location>
</feature>
<evidence type="ECO:0000256" key="1">
    <source>
        <dbReference type="SAM" id="MobiDB-lite"/>
    </source>
</evidence>
<dbReference type="EMBL" id="JAKWBI020000026">
    <property type="protein sequence ID" value="KAJ2905701.1"/>
    <property type="molecule type" value="Genomic_DNA"/>
</dbReference>
<dbReference type="Gene3D" id="2.40.160.210">
    <property type="entry name" value="Acyl-CoA thioesterase, double hotdog domain"/>
    <property type="match status" value="2"/>
</dbReference>
<dbReference type="InterPro" id="IPR049450">
    <property type="entry name" value="ACOT8-like_C"/>
</dbReference>
<feature type="region of interest" description="Disordered" evidence="1">
    <location>
        <begin position="163"/>
        <end position="184"/>
    </location>
</feature>
<comment type="caution">
    <text evidence="4">The sequence shown here is derived from an EMBL/GenBank/DDBJ whole genome shotgun (WGS) entry which is preliminary data.</text>
</comment>
<dbReference type="InterPro" id="IPR052389">
    <property type="entry name" value="Sec_Metab_Biosynth-Assoc"/>
</dbReference>
<dbReference type="AlphaFoldDB" id="A0AAD5RWH8"/>
<accession>A0AAD5RWH8</accession>
<organism evidence="4 5">
    <name type="scientific">Zalerion maritima</name>
    <dbReference type="NCBI Taxonomy" id="339359"/>
    <lineage>
        <taxon>Eukaryota</taxon>
        <taxon>Fungi</taxon>
        <taxon>Dikarya</taxon>
        <taxon>Ascomycota</taxon>
        <taxon>Pezizomycotina</taxon>
        <taxon>Sordariomycetes</taxon>
        <taxon>Lulworthiomycetidae</taxon>
        <taxon>Lulworthiales</taxon>
        <taxon>Lulworthiaceae</taxon>
        <taxon>Zalerion</taxon>
    </lineage>
</organism>
<dbReference type="InterPro" id="IPR029069">
    <property type="entry name" value="HotDog_dom_sf"/>
</dbReference>
<proteinExistence type="predicted"/>
<gene>
    <name evidence="4" type="ORF">MKZ38_004568</name>
</gene>
<evidence type="ECO:0000259" key="2">
    <source>
        <dbReference type="Pfam" id="PF13622"/>
    </source>
</evidence>